<sequence length="86" mass="9653">MRFVSNSRLHWSAAFGSLASDEQKQSIISSGECEKGNADFVDDGRFYRFTFRGSHSLHTISPVGTHTKSKERIWSTRSESLVGMNP</sequence>
<gene>
    <name evidence="1" type="ORF">DPMN_060249</name>
</gene>
<protein>
    <submittedName>
        <fullName evidence="1">Uncharacterized protein</fullName>
    </submittedName>
</protein>
<name>A0A9D4C4W0_DREPO</name>
<accession>A0A9D4C4W0</accession>
<keyword evidence="2" id="KW-1185">Reference proteome</keyword>
<dbReference type="AlphaFoldDB" id="A0A9D4C4W0"/>
<comment type="caution">
    <text evidence="1">The sequence shown here is derived from an EMBL/GenBank/DDBJ whole genome shotgun (WGS) entry which is preliminary data.</text>
</comment>
<evidence type="ECO:0000313" key="2">
    <source>
        <dbReference type="Proteomes" id="UP000828390"/>
    </source>
</evidence>
<reference evidence="1" key="2">
    <citation type="submission" date="2020-11" db="EMBL/GenBank/DDBJ databases">
        <authorList>
            <person name="McCartney M.A."/>
            <person name="Auch B."/>
            <person name="Kono T."/>
            <person name="Mallez S."/>
            <person name="Becker A."/>
            <person name="Gohl D.M."/>
            <person name="Silverstein K.A.T."/>
            <person name="Koren S."/>
            <person name="Bechman K.B."/>
            <person name="Herman A."/>
            <person name="Abrahante J.E."/>
            <person name="Garbe J."/>
        </authorList>
    </citation>
    <scope>NUCLEOTIDE SEQUENCE</scope>
    <source>
        <strain evidence="1">Duluth1</strain>
        <tissue evidence="1">Whole animal</tissue>
    </source>
</reference>
<dbReference type="EMBL" id="JAIWYP010000013">
    <property type="protein sequence ID" value="KAH3717461.1"/>
    <property type="molecule type" value="Genomic_DNA"/>
</dbReference>
<evidence type="ECO:0000313" key="1">
    <source>
        <dbReference type="EMBL" id="KAH3717461.1"/>
    </source>
</evidence>
<reference evidence="1" key="1">
    <citation type="journal article" date="2019" name="bioRxiv">
        <title>The Genome of the Zebra Mussel, Dreissena polymorpha: A Resource for Invasive Species Research.</title>
        <authorList>
            <person name="McCartney M.A."/>
            <person name="Auch B."/>
            <person name="Kono T."/>
            <person name="Mallez S."/>
            <person name="Zhang Y."/>
            <person name="Obille A."/>
            <person name="Becker A."/>
            <person name="Abrahante J.E."/>
            <person name="Garbe J."/>
            <person name="Badalamenti J.P."/>
            <person name="Herman A."/>
            <person name="Mangelson H."/>
            <person name="Liachko I."/>
            <person name="Sullivan S."/>
            <person name="Sone E.D."/>
            <person name="Koren S."/>
            <person name="Silverstein K.A.T."/>
            <person name="Beckman K.B."/>
            <person name="Gohl D.M."/>
        </authorList>
    </citation>
    <scope>NUCLEOTIDE SEQUENCE</scope>
    <source>
        <strain evidence="1">Duluth1</strain>
        <tissue evidence="1">Whole animal</tissue>
    </source>
</reference>
<dbReference type="Proteomes" id="UP000828390">
    <property type="component" value="Unassembled WGS sequence"/>
</dbReference>
<proteinExistence type="predicted"/>
<organism evidence="1 2">
    <name type="scientific">Dreissena polymorpha</name>
    <name type="common">Zebra mussel</name>
    <name type="synonym">Mytilus polymorpha</name>
    <dbReference type="NCBI Taxonomy" id="45954"/>
    <lineage>
        <taxon>Eukaryota</taxon>
        <taxon>Metazoa</taxon>
        <taxon>Spiralia</taxon>
        <taxon>Lophotrochozoa</taxon>
        <taxon>Mollusca</taxon>
        <taxon>Bivalvia</taxon>
        <taxon>Autobranchia</taxon>
        <taxon>Heteroconchia</taxon>
        <taxon>Euheterodonta</taxon>
        <taxon>Imparidentia</taxon>
        <taxon>Neoheterodontei</taxon>
        <taxon>Myida</taxon>
        <taxon>Dreissenoidea</taxon>
        <taxon>Dreissenidae</taxon>
        <taxon>Dreissena</taxon>
    </lineage>
</organism>